<gene>
    <name evidence="1" type="ORF">CC85DRAFT_30131</name>
</gene>
<name>A0A0J0XSP3_9TREE</name>
<sequence length="110" mass="12089">MNEWGREGDSGVEQFIWHSAAPYPFLQSPPRISSRLFPSSNPLPAAAVNTRAVHATALITGETLRLSFSALPPAPLLFRFCHDGARKLGERNRPCNSRGRRGMRLAYAAA</sequence>
<dbReference type="RefSeq" id="XP_018280583.1">
    <property type="nucleotide sequence ID" value="XM_018425288.1"/>
</dbReference>
<reference evidence="1 2" key="1">
    <citation type="submission" date="2015-03" db="EMBL/GenBank/DDBJ databases">
        <title>Genomics and transcriptomics of the oil-accumulating basidiomycete yeast T. oleaginosus allow insights into substrate utilization and the diverse evolutionary trajectories of mating systems in fungi.</title>
        <authorList>
            <consortium name="DOE Joint Genome Institute"/>
            <person name="Kourist R."/>
            <person name="Kracht O."/>
            <person name="Bracharz F."/>
            <person name="Lipzen A."/>
            <person name="Nolan M."/>
            <person name="Ohm R."/>
            <person name="Grigoriev I."/>
            <person name="Sun S."/>
            <person name="Heitman J."/>
            <person name="Bruck T."/>
            <person name="Nowrousian M."/>
        </authorList>
    </citation>
    <scope>NUCLEOTIDE SEQUENCE [LARGE SCALE GENOMIC DNA]</scope>
    <source>
        <strain evidence="1 2">IBC0246</strain>
    </source>
</reference>
<keyword evidence="2" id="KW-1185">Reference proteome</keyword>
<protein>
    <submittedName>
        <fullName evidence="1">Uncharacterized protein</fullName>
    </submittedName>
</protein>
<organism evidence="1 2">
    <name type="scientific">Cutaneotrichosporon oleaginosum</name>
    <dbReference type="NCBI Taxonomy" id="879819"/>
    <lineage>
        <taxon>Eukaryota</taxon>
        <taxon>Fungi</taxon>
        <taxon>Dikarya</taxon>
        <taxon>Basidiomycota</taxon>
        <taxon>Agaricomycotina</taxon>
        <taxon>Tremellomycetes</taxon>
        <taxon>Trichosporonales</taxon>
        <taxon>Trichosporonaceae</taxon>
        <taxon>Cutaneotrichosporon</taxon>
    </lineage>
</organism>
<accession>A0A0J0XSP3</accession>
<dbReference type="EMBL" id="KQ087189">
    <property type="protein sequence ID" value="KLT44092.1"/>
    <property type="molecule type" value="Genomic_DNA"/>
</dbReference>
<dbReference type="AlphaFoldDB" id="A0A0J0XSP3"/>
<dbReference type="Proteomes" id="UP000053611">
    <property type="component" value="Unassembled WGS sequence"/>
</dbReference>
<proteinExistence type="predicted"/>
<evidence type="ECO:0000313" key="2">
    <source>
        <dbReference type="Proteomes" id="UP000053611"/>
    </source>
</evidence>
<evidence type="ECO:0000313" key="1">
    <source>
        <dbReference type="EMBL" id="KLT44092.1"/>
    </source>
</evidence>
<dbReference type="GeneID" id="28985891"/>